<keyword evidence="7 8" id="KW-0472">Membrane</keyword>
<dbReference type="PROSITE" id="PS00754">
    <property type="entry name" value="NA_NEUROTRAN_SYMP_2"/>
    <property type="match status" value="1"/>
</dbReference>
<proteinExistence type="inferred from homology"/>
<comment type="subcellular location">
    <subcellularLocation>
        <location evidence="1">Membrane</location>
        <topology evidence="1">Multi-pass membrane protein</topology>
    </subcellularLocation>
</comment>
<gene>
    <name evidence="9" type="ORF">OSB1V03_LOCUS18672</name>
</gene>
<dbReference type="InterPro" id="IPR037272">
    <property type="entry name" value="SNS_sf"/>
</dbReference>
<evidence type="ECO:0000256" key="1">
    <source>
        <dbReference type="ARBA" id="ARBA00004141"/>
    </source>
</evidence>
<feature type="non-terminal residue" evidence="9">
    <location>
        <position position="205"/>
    </location>
</feature>
<dbReference type="GO" id="GO:0006865">
    <property type="term" value="P:amino acid transport"/>
    <property type="evidence" value="ECO:0007669"/>
    <property type="project" value="TreeGrafter"/>
</dbReference>
<keyword evidence="3" id="KW-0813">Transport</keyword>
<reference evidence="9" key="1">
    <citation type="submission" date="2020-11" db="EMBL/GenBank/DDBJ databases">
        <authorList>
            <person name="Tran Van P."/>
        </authorList>
    </citation>
    <scope>NUCLEOTIDE SEQUENCE</scope>
</reference>
<evidence type="ECO:0000313" key="9">
    <source>
        <dbReference type="EMBL" id="CAD7641478.1"/>
    </source>
</evidence>
<organism evidence="9">
    <name type="scientific">Medioppia subpectinata</name>
    <dbReference type="NCBI Taxonomy" id="1979941"/>
    <lineage>
        <taxon>Eukaryota</taxon>
        <taxon>Metazoa</taxon>
        <taxon>Ecdysozoa</taxon>
        <taxon>Arthropoda</taxon>
        <taxon>Chelicerata</taxon>
        <taxon>Arachnida</taxon>
        <taxon>Acari</taxon>
        <taxon>Acariformes</taxon>
        <taxon>Sarcoptiformes</taxon>
        <taxon>Oribatida</taxon>
        <taxon>Brachypylina</taxon>
        <taxon>Oppioidea</taxon>
        <taxon>Oppiidae</taxon>
        <taxon>Medioppia</taxon>
    </lineage>
</organism>
<protein>
    <submittedName>
        <fullName evidence="9">Uncharacterized protein</fullName>
    </submittedName>
</protein>
<evidence type="ECO:0000256" key="4">
    <source>
        <dbReference type="ARBA" id="ARBA00022692"/>
    </source>
</evidence>
<name>A0A7R9LHC5_9ACAR</name>
<keyword evidence="5" id="KW-0769">Symport</keyword>
<dbReference type="Pfam" id="PF00209">
    <property type="entry name" value="SNF"/>
    <property type="match status" value="2"/>
</dbReference>
<dbReference type="AlphaFoldDB" id="A0A7R9LHC5"/>
<evidence type="ECO:0000256" key="2">
    <source>
        <dbReference type="ARBA" id="ARBA00006459"/>
    </source>
</evidence>
<dbReference type="PANTHER" id="PTHR11616:SF236">
    <property type="entry name" value="TRANSPORTER"/>
    <property type="match status" value="1"/>
</dbReference>
<evidence type="ECO:0000313" key="10">
    <source>
        <dbReference type="Proteomes" id="UP000759131"/>
    </source>
</evidence>
<sequence>MLTLAGKPMYFMELAFGQFGGTGPLTIWNCAPVAKGIGAAMIAVSLVVCIYYNVVMSYTLYFIGHSFTSELPWQRCDPEWANGTNCTVRSKNTEFLPVRRKVLDISPGIDQLNGIKWDLALCLAISWIIVILCLLKDVILISLLIAGITQEGAWDGIKFFIVPQWDKLLEIKAFVTYPEALTRLPFPQVWSVLFFFMLFTLGLDS</sequence>
<dbReference type="EMBL" id="CAJPIZ010025325">
    <property type="protein sequence ID" value="CAG2118722.1"/>
    <property type="molecule type" value="Genomic_DNA"/>
</dbReference>
<evidence type="ECO:0000256" key="8">
    <source>
        <dbReference type="SAM" id="Phobius"/>
    </source>
</evidence>
<dbReference type="OrthoDB" id="6581954at2759"/>
<feature type="transmembrane region" description="Helical" evidence="8">
    <location>
        <begin position="119"/>
        <end position="148"/>
    </location>
</feature>
<dbReference type="SUPFAM" id="SSF161070">
    <property type="entry name" value="SNF-like"/>
    <property type="match status" value="1"/>
</dbReference>
<comment type="similarity">
    <text evidence="2">Belongs to the sodium:neurotransmitter symporter (SNF) (TC 2.A.22) family.</text>
</comment>
<accession>A0A7R9LHC5</accession>
<evidence type="ECO:0000256" key="5">
    <source>
        <dbReference type="ARBA" id="ARBA00022847"/>
    </source>
</evidence>
<feature type="transmembrane region" description="Helical" evidence="8">
    <location>
        <begin position="184"/>
        <end position="203"/>
    </location>
</feature>
<feature type="transmembrane region" description="Helical" evidence="8">
    <location>
        <begin position="37"/>
        <end position="63"/>
    </location>
</feature>
<dbReference type="GO" id="GO:0015293">
    <property type="term" value="F:symporter activity"/>
    <property type="evidence" value="ECO:0007669"/>
    <property type="project" value="UniProtKB-KW"/>
</dbReference>
<dbReference type="Proteomes" id="UP000759131">
    <property type="component" value="Unassembled WGS sequence"/>
</dbReference>
<dbReference type="GO" id="GO:0005886">
    <property type="term" value="C:plasma membrane"/>
    <property type="evidence" value="ECO:0007669"/>
    <property type="project" value="TreeGrafter"/>
</dbReference>
<dbReference type="PROSITE" id="PS50267">
    <property type="entry name" value="NA_NEUROTRAN_SYMP_3"/>
    <property type="match status" value="1"/>
</dbReference>
<dbReference type="GO" id="GO:0035725">
    <property type="term" value="P:sodium ion transmembrane transport"/>
    <property type="evidence" value="ECO:0007669"/>
    <property type="project" value="TreeGrafter"/>
</dbReference>
<evidence type="ECO:0000256" key="6">
    <source>
        <dbReference type="ARBA" id="ARBA00022989"/>
    </source>
</evidence>
<keyword evidence="6 8" id="KW-1133">Transmembrane helix</keyword>
<keyword evidence="4 8" id="KW-0812">Transmembrane</keyword>
<dbReference type="EMBL" id="OC879900">
    <property type="protein sequence ID" value="CAD7641478.1"/>
    <property type="molecule type" value="Genomic_DNA"/>
</dbReference>
<evidence type="ECO:0000256" key="3">
    <source>
        <dbReference type="ARBA" id="ARBA00022448"/>
    </source>
</evidence>
<dbReference type="PANTHER" id="PTHR11616">
    <property type="entry name" value="SODIUM/CHLORIDE DEPENDENT TRANSPORTER"/>
    <property type="match status" value="1"/>
</dbReference>
<evidence type="ECO:0000256" key="7">
    <source>
        <dbReference type="ARBA" id="ARBA00023136"/>
    </source>
</evidence>
<dbReference type="InterPro" id="IPR000175">
    <property type="entry name" value="Na/ntran_symport"/>
</dbReference>
<keyword evidence="10" id="KW-1185">Reference proteome</keyword>